<reference evidence="3 4" key="1">
    <citation type="submission" date="2024-08" db="EMBL/GenBank/DDBJ databases">
        <authorList>
            <person name="Lu H."/>
        </authorList>
    </citation>
    <scope>NUCLEOTIDE SEQUENCE [LARGE SCALE GENOMIC DNA]</scope>
    <source>
        <strain evidence="3 4">BYS78W</strain>
    </source>
</reference>
<dbReference type="InterPro" id="IPR018484">
    <property type="entry name" value="FGGY_N"/>
</dbReference>
<dbReference type="EMBL" id="JBIGIC010000044">
    <property type="protein sequence ID" value="MFG6490615.1"/>
    <property type="molecule type" value="Genomic_DNA"/>
</dbReference>
<evidence type="ECO:0000313" key="4">
    <source>
        <dbReference type="Proteomes" id="UP001606134"/>
    </source>
</evidence>
<evidence type="ECO:0000313" key="3">
    <source>
        <dbReference type="EMBL" id="MFG6490615.1"/>
    </source>
</evidence>
<feature type="non-terminal residue" evidence="3">
    <location>
        <position position="41"/>
    </location>
</feature>
<accession>A0ABW7HL40</accession>
<evidence type="ECO:0000313" key="2">
    <source>
        <dbReference type="EMBL" id="MFG6490613.1"/>
    </source>
</evidence>
<dbReference type="InterPro" id="IPR043129">
    <property type="entry name" value="ATPase_NBD"/>
</dbReference>
<proteinExistence type="predicted"/>
<organism evidence="3 4">
    <name type="scientific">Pelomonas candidula</name>
    <dbReference type="NCBI Taxonomy" id="3299025"/>
    <lineage>
        <taxon>Bacteria</taxon>
        <taxon>Pseudomonadati</taxon>
        <taxon>Pseudomonadota</taxon>
        <taxon>Betaproteobacteria</taxon>
        <taxon>Burkholderiales</taxon>
        <taxon>Sphaerotilaceae</taxon>
        <taxon>Roseateles</taxon>
    </lineage>
</organism>
<gene>
    <name evidence="2" type="ORF">ACG04R_28400</name>
    <name evidence="3" type="ORF">ACG04R_28410</name>
</gene>
<evidence type="ECO:0000259" key="1">
    <source>
        <dbReference type="Pfam" id="PF00370"/>
    </source>
</evidence>
<comment type="caution">
    <text evidence="3">The sequence shown here is derived from an EMBL/GenBank/DDBJ whole genome shotgun (WGS) entry which is preliminary data.</text>
</comment>
<dbReference type="Pfam" id="PF00370">
    <property type="entry name" value="FGGY_N"/>
    <property type="match status" value="1"/>
</dbReference>
<protein>
    <submittedName>
        <fullName evidence="3">FGGY family carbohydrate kinase</fullName>
    </submittedName>
</protein>
<keyword evidence="4" id="KW-1185">Reference proteome</keyword>
<dbReference type="GO" id="GO:0016301">
    <property type="term" value="F:kinase activity"/>
    <property type="evidence" value="ECO:0007669"/>
    <property type="project" value="UniProtKB-KW"/>
</dbReference>
<keyword evidence="3" id="KW-0418">Kinase</keyword>
<sequence>MYLGIDLGTSEVKLLLLDGTGRIVGTAGSALTLSSPEPLWS</sequence>
<dbReference type="Proteomes" id="UP001606134">
    <property type="component" value="Unassembled WGS sequence"/>
</dbReference>
<keyword evidence="3" id="KW-0808">Transferase</keyword>
<name>A0ABW7HL40_9BURK</name>
<dbReference type="EMBL" id="JBIGIC010000043">
    <property type="protein sequence ID" value="MFG6490613.1"/>
    <property type="molecule type" value="Genomic_DNA"/>
</dbReference>
<dbReference type="Gene3D" id="3.30.420.40">
    <property type="match status" value="1"/>
</dbReference>
<dbReference type="RefSeq" id="WP_394418182.1">
    <property type="nucleotide sequence ID" value="NZ_JBIGIC010000043.1"/>
</dbReference>
<dbReference type="SUPFAM" id="SSF53067">
    <property type="entry name" value="Actin-like ATPase domain"/>
    <property type="match status" value="1"/>
</dbReference>
<feature type="domain" description="Carbohydrate kinase FGGY N-terminal" evidence="1">
    <location>
        <begin position="1"/>
        <end position="41"/>
    </location>
</feature>